<comment type="caution">
    <text evidence="3">The sequence shown here is derived from an EMBL/GenBank/DDBJ whole genome shotgun (WGS) entry which is preliminary data.</text>
</comment>
<dbReference type="InterPro" id="IPR011042">
    <property type="entry name" value="6-blade_b-propeller_TolB-like"/>
</dbReference>
<dbReference type="GO" id="GO:0043161">
    <property type="term" value="P:proteasome-mediated ubiquitin-dependent protein catabolic process"/>
    <property type="evidence" value="ECO:0007669"/>
    <property type="project" value="TreeGrafter"/>
</dbReference>
<dbReference type="PROSITE" id="PS51125">
    <property type="entry name" value="NHL"/>
    <property type="match status" value="2"/>
</dbReference>
<evidence type="ECO:0000256" key="2">
    <source>
        <dbReference type="PROSITE-ProRule" id="PRU00504"/>
    </source>
</evidence>
<dbReference type="Pfam" id="PF01436">
    <property type="entry name" value="NHL"/>
    <property type="match status" value="1"/>
</dbReference>
<dbReference type="GO" id="GO:0061630">
    <property type="term" value="F:ubiquitin protein ligase activity"/>
    <property type="evidence" value="ECO:0007669"/>
    <property type="project" value="TreeGrafter"/>
</dbReference>
<dbReference type="GO" id="GO:0000209">
    <property type="term" value="P:protein polyubiquitination"/>
    <property type="evidence" value="ECO:0007669"/>
    <property type="project" value="TreeGrafter"/>
</dbReference>
<dbReference type="InterPro" id="IPR050952">
    <property type="entry name" value="TRIM-NHL_E3_ligases"/>
</dbReference>
<dbReference type="SUPFAM" id="SSF101898">
    <property type="entry name" value="NHL repeat"/>
    <property type="match status" value="1"/>
</dbReference>
<feature type="repeat" description="NHL" evidence="2">
    <location>
        <begin position="170"/>
        <end position="214"/>
    </location>
</feature>
<evidence type="ECO:0000256" key="1">
    <source>
        <dbReference type="ARBA" id="ARBA00022737"/>
    </source>
</evidence>
<accession>A0A7C5L3A7</accession>
<dbReference type="PANTHER" id="PTHR24104">
    <property type="entry name" value="E3 UBIQUITIN-PROTEIN LIGASE NHLRC1-RELATED"/>
    <property type="match status" value="1"/>
</dbReference>
<sequence>MKGLPSVLDAMRSKALLLFIAGLLIGLPSYGKGPEVKFLFIIEDPVETRMGKPYGVCSIGETLYIADSDGQLLRYLMKKKEMDFFDVEVGLKEPLGIACFPSKKMVCVSDSFHNRVFCFDEDGDLSFSLGNGSKLSKPRGLFGDDKNGLLYVTDTGLHKVFVFDLKGKLVRSFGGRGSVEGKFNYPTNVWVDPETGNVYVTDTLNFRVQVFDGKGNFLKVIGGPGDTLGHFARPKGIGMDSAGNVYVVDAVFNNVQILDRQGKGIGVFGKAGTKEGEFLVPAGIYIDGEKIFVSDQLNRRIQVFRVKVK</sequence>
<reference evidence="3" key="1">
    <citation type="journal article" date="2020" name="mSystems">
        <title>Genome- and Community-Level Interaction Insights into Carbon Utilization and Element Cycling Functions of Hydrothermarchaeota in Hydrothermal Sediment.</title>
        <authorList>
            <person name="Zhou Z."/>
            <person name="Liu Y."/>
            <person name="Xu W."/>
            <person name="Pan J."/>
            <person name="Luo Z.H."/>
            <person name="Li M."/>
        </authorList>
    </citation>
    <scope>NUCLEOTIDE SEQUENCE [LARGE SCALE GENOMIC DNA]</scope>
    <source>
        <strain evidence="3">HyVt-501</strain>
    </source>
</reference>
<organism evidence="3">
    <name type="scientific">Aquifex aeolicus</name>
    <dbReference type="NCBI Taxonomy" id="63363"/>
    <lineage>
        <taxon>Bacteria</taxon>
        <taxon>Pseudomonadati</taxon>
        <taxon>Aquificota</taxon>
        <taxon>Aquificia</taxon>
        <taxon>Aquificales</taxon>
        <taxon>Aquificaceae</taxon>
        <taxon>Aquifex</taxon>
    </lineage>
</organism>
<name>A0A7C5L3A7_AQUAO</name>
<evidence type="ECO:0000313" key="3">
    <source>
        <dbReference type="EMBL" id="HHJ64632.1"/>
    </source>
</evidence>
<dbReference type="Gene3D" id="2.120.10.30">
    <property type="entry name" value="TolB, C-terminal domain"/>
    <property type="match status" value="3"/>
</dbReference>
<proteinExistence type="predicted"/>
<protein>
    <submittedName>
        <fullName evidence="3">6-bladed beta-propeller</fullName>
    </submittedName>
</protein>
<dbReference type="PANTHER" id="PTHR24104:SF25">
    <property type="entry name" value="PROTEIN LIN-41"/>
    <property type="match status" value="1"/>
</dbReference>
<dbReference type="AlphaFoldDB" id="A0A7C5L3A7"/>
<dbReference type="EMBL" id="DRNB01000252">
    <property type="protein sequence ID" value="HHJ64632.1"/>
    <property type="molecule type" value="Genomic_DNA"/>
</dbReference>
<feature type="repeat" description="NHL" evidence="2">
    <location>
        <begin position="218"/>
        <end position="261"/>
    </location>
</feature>
<keyword evidence="1" id="KW-0677">Repeat</keyword>
<gene>
    <name evidence="3" type="ORF">ENJ61_06955</name>
</gene>
<dbReference type="Proteomes" id="UP000885792">
    <property type="component" value="Unassembled WGS sequence"/>
</dbReference>
<dbReference type="InterPro" id="IPR001258">
    <property type="entry name" value="NHL_repeat"/>
</dbReference>
<dbReference type="GO" id="GO:0008270">
    <property type="term" value="F:zinc ion binding"/>
    <property type="evidence" value="ECO:0007669"/>
    <property type="project" value="UniProtKB-KW"/>
</dbReference>